<dbReference type="RefSeq" id="WP_021286679.1">
    <property type="nucleotide sequence ID" value="NZ_AUPZ01000002.1"/>
</dbReference>
<dbReference type="InterPro" id="IPR006626">
    <property type="entry name" value="PbH1"/>
</dbReference>
<evidence type="ECO:0000256" key="2">
    <source>
        <dbReference type="ARBA" id="ARBA00022737"/>
    </source>
</evidence>
<dbReference type="PATRIC" id="fig|1172190.3.peg.388"/>
<feature type="domain" description="Periplasmic copper-binding protein NosD beta helix" evidence="4">
    <location>
        <begin position="133"/>
        <end position="333"/>
    </location>
</feature>
<organism evidence="5 6">
    <name type="scientific">Sulfurimonas hongkongensis</name>
    <dbReference type="NCBI Taxonomy" id="1172190"/>
    <lineage>
        <taxon>Bacteria</taxon>
        <taxon>Pseudomonadati</taxon>
        <taxon>Campylobacterota</taxon>
        <taxon>Epsilonproteobacteria</taxon>
        <taxon>Campylobacterales</taxon>
        <taxon>Sulfurimonadaceae</taxon>
        <taxon>Sulfurimonas</taxon>
    </lineage>
</organism>
<dbReference type="SUPFAM" id="SSF51126">
    <property type="entry name" value="Pectin lyase-like"/>
    <property type="match status" value="1"/>
</dbReference>
<evidence type="ECO:0000256" key="3">
    <source>
        <dbReference type="ARBA" id="ARBA00022786"/>
    </source>
</evidence>
<dbReference type="Pfam" id="PF05048">
    <property type="entry name" value="NosD"/>
    <property type="match status" value="1"/>
</dbReference>
<reference evidence="5 6" key="1">
    <citation type="submission" date="2013-07" db="EMBL/GenBank/DDBJ databases">
        <title>Sulfurimonas hongkongensis AST-10 Genome Sequencing.</title>
        <authorList>
            <person name="Cai L."/>
            <person name="Zhang T."/>
        </authorList>
    </citation>
    <scope>NUCLEOTIDE SEQUENCE [LARGE SCALE GENOMIC DNA]</scope>
    <source>
        <strain evidence="5 6">AST-10</strain>
    </source>
</reference>
<dbReference type="InterPro" id="IPR051550">
    <property type="entry name" value="SCF-Subunits/Alg-Epimerases"/>
</dbReference>
<comment type="caution">
    <text evidence="5">The sequence shown here is derived from an EMBL/GenBank/DDBJ whole genome shotgun (WGS) entry which is preliminary data.</text>
</comment>
<proteinExistence type="predicted"/>
<keyword evidence="3" id="KW-0833">Ubl conjugation pathway</keyword>
<keyword evidence="6" id="KW-1185">Reference proteome</keyword>
<evidence type="ECO:0000313" key="6">
    <source>
        <dbReference type="Proteomes" id="UP000015520"/>
    </source>
</evidence>
<dbReference type="PANTHER" id="PTHR22990:SF15">
    <property type="entry name" value="F-BOX ONLY PROTEIN 10"/>
    <property type="match status" value="1"/>
</dbReference>
<comment type="pathway">
    <text evidence="1">Protein modification; protein ubiquitination.</text>
</comment>
<keyword evidence="2" id="KW-0677">Repeat</keyword>
<dbReference type="AlphaFoldDB" id="T0KUD6"/>
<evidence type="ECO:0000259" key="4">
    <source>
        <dbReference type="Pfam" id="PF05048"/>
    </source>
</evidence>
<name>T0KUD6_9BACT</name>
<dbReference type="PANTHER" id="PTHR22990">
    <property type="entry name" value="F-BOX ONLY PROTEIN"/>
    <property type="match status" value="1"/>
</dbReference>
<dbReference type="SMART" id="SM00710">
    <property type="entry name" value="PbH1"/>
    <property type="match status" value="7"/>
</dbReference>
<evidence type="ECO:0000256" key="1">
    <source>
        <dbReference type="ARBA" id="ARBA00004906"/>
    </source>
</evidence>
<dbReference type="InterPro" id="IPR012334">
    <property type="entry name" value="Pectin_lyas_fold"/>
</dbReference>
<evidence type="ECO:0000313" key="5">
    <source>
        <dbReference type="EMBL" id="EQB40599.1"/>
    </source>
</evidence>
<dbReference type="OrthoDB" id="9767990at2"/>
<dbReference type="Gene3D" id="2.160.20.10">
    <property type="entry name" value="Single-stranded right-handed beta-helix, Pectin lyase-like"/>
    <property type="match status" value="1"/>
</dbReference>
<dbReference type="NCBIfam" id="TIGR04247">
    <property type="entry name" value="NosD_copper_fam"/>
    <property type="match status" value="1"/>
</dbReference>
<dbReference type="Proteomes" id="UP000015520">
    <property type="component" value="Unassembled WGS sequence"/>
</dbReference>
<dbReference type="InterPro" id="IPR026464">
    <property type="entry name" value="NosD_copper_fam"/>
</dbReference>
<dbReference type="EMBL" id="AUPZ01000002">
    <property type="protein sequence ID" value="EQB40599.1"/>
    <property type="molecule type" value="Genomic_DNA"/>
</dbReference>
<dbReference type="NCBIfam" id="TIGR03804">
    <property type="entry name" value="para_beta_helix"/>
    <property type="match status" value="1"/>
</dbReference>
<dbReference type="eggNOG" id="COG3420">
    <property type="taxonomic scope" value="Bacteria"/>
</dbReference>
<dbReference type="InterPro" id="IPR007742">
    <property type="entry name" value="NosD_dom"/>
</dbReference>
<dbReference type="STRING" id="1172190.M947_01990"/>
<dbReference type="InterPro" id="IPR011050">
    <property type="entry name" value="Pectin_lyase_fold/virulence"/>
</dbReference>
<protein>
    <recommendedName>
        <fullName evidence="4">Periplasmic copper-binding protein NosD beta helix domain-containing protein</fullName>
    </recommendedName>
</protein>
<gene>
    <name evidence="5" type="ORF">M947_01990</name>
</gene>
<dbReference type="InterPro" id="IPR022441">
    <property type="entry name" value="Para_beta_helix_rpt-2"/>
</dbReference>
<accession>T0KUD6</accession>
<sequence>MKKLLTLLLFIYNLDAGLLQDAIDKAPSGSTLKLYSGVYSDNIIIVKPLTIIGVEDGVVIDGGGVGNVISIKSSNVTLSNLTIQNSGSLMHSLDSGIKVEKAKNIHITKCKILDSLYGIDMYMVQDSSIKENFIHSKDIEISLRGDALKIWHSHNNLISKNTITNSRDITLNYSHDNIIEDNNISNSRFALKVAHSKNTLIKKNSFRYNSVSLIMMMSEHSKIINNSILSSNGAAGIGVMLQGGSTIFDSNRLRYNAKGIYIDSNPNEKEMKRYITNNDISYNKEAIGFHMTIRQNTITNNIFEGNIDDIVKGTAGYKTMLNRVEYNYWDRYAGFDTDGDNIGDNSFLIYQYADRLWHYNNKVKFFYGSPIMSMLNFLAQVAPFIEPNLLLEDSKPLVERLK</sequence>